<dbReference type="InterPro" id="IPR000859">
    <property type="entry name" value="CUB_dom"/>
</dbReference>
<evidence type="ECO:0000256" key="8">
    <source>
        <dbReference type="ARBA" id="ARBA00022989"/>
    </source>
</evidence>
<keyword evidence="12 15" id="KW-0424">Laminin EGF-like domain</keyword>
<evidence type="ECO:0000256" key="12">
    <source>
        <dbReference type="ARBA" id="ARBA00023292"/>
    </source>
</evidence>
<feature type="compositionally biased region" description="Low complexity" evidence="16">
    <location>
        <begin position="3197"/>
        <end position="3208"/>
    </location>
</feature>
<evidence type="ECO:0000256" key="13">
    <source>
        <dbReference type="PROSITE-ProRule" id="PRU00059"/>
    </source>
</evidence>
<feature type="domain" description="Laminin EGF-like" evidence="21">
    <location>
        <begin position="1570"/>
        <end position="1616"/>
    </location>
</feature>
<dbReference type="GO" id="GO:0016020">
    <property type="term" value="C:membrane"/>
    <property type="evidence" value="ECO:0007669"/>
    <property type="project" value="UniProtKB-SubCell"/>
</dbReference>
<reference evidence="23" key="1">
    <citation type="submission" date="2025-08" db="UniProtKB">
        <authorList>
            <consortium name="RefSeq"/>
        </authorList>
    </citation>
    <scope>IDENTIFICATION</scope>
    <source>
        <tissue evidence="23">Whole organism</tissue>
    </source>
</reference>
<feature type="signal peptide" evidence="18">
    <location>
        <begin position="1"/>
        <end position="33"/>
    </location>
</feature>
<dbReference type="Gene3D" id="2.10.25.10">
    <property type="entry name" value="Laminin"/>
    <property type="match status" value="7"/>
</dbReference>
<feature type="transmembrane region" description="Helical" evidence="17">
    <location>
        <begin position="3127"/>
        <end position="3149"/>
    </location>
</feature>
<dbReference type="InterPro" id="IPR011043">
    <property type="entry name" value="Gal_Oxase/kelch_b-propeller"/>
</dbReference>
<evidence type="ECO:0000256" key="5">
    <source>
        <dbReference type="ARBA" id="ARBA00022729"/>
    </source>
</evidence>
<dbReference type="PROSITE" id="PS01187">
    <property type="entry name" value="EGF_CA"/>
    <property type="match status" value="1"/>
</dbReference>
<dbReference type="SUPFAM" id="SSF49854">
    <property type="entry name" value="Spermadhesin, CUB domain"/>
    <property type="match status" value="1"/>
</dbReference>
<dbReference type="SUPFAM" id="SSF57196">
    <property type="entry name" value="EGF/Laminin"/>
    <property type="match status" value="4"/>
</dbReference>
<dbReference type="InterPro" id="IPR015915">
    <property type="entry name" value="Kelch-typ_b-propeller"/>
</dbReference>
<evidence type="ECO:0000256" key="17">
    <source>
        <dbReference type="SAM" id="Phobius"/>
    </source>
</evidence>
<dbReference type="KEGG" id="hazt:108668101"/>
<evidence type="ECO:0000313" key="23">
    <source>
        <dbReference type="RefSeq" id="XP_047739847.1"/>
    </source>
</evidence>
<dbReference type="Pfam" id="PF07645">
    <property type="entry name" value="EGF_CA"/>
    <property type="match status" value="1"/>
</dbReference>
<feature type="region of interest" description="Disordered" evidence="16">
    <location>
        <begin position="447"/>
        <end position="501"/>
    </location>
</feature>
<dbReference type="FunFam" id="2.10.25.10:FF:000191">
    <property type="entry name" value="Multiple epidermal growth factor-like domains 8"/>
    <property type="match status" value="1"/>
</dbReference>
<feature type="disulfide bond" evidence="15">
    <location>
        <begin position="1639"/>
        <end position="1648"/>
    </location>
</feature>
<feature type="disulfide bond" evidence="13">
    <location>
        <begin position="39"/>
        <end position="66"/>
    </location>
</feature>
<evidence type="ECO:0000259" key="21">
    <source>
        <dbReference type="PROSITE" id="PS50027"/>
    </source>
</evidence>
<feature type="domain" description="EGF-like" evidence="20">
    <location>
        <begin position="1494"/>
        <end position="1535"/>
    </location>
</feature>
<dbReference type="InterPro" id="IPR049883">
    <property type="entry name" value="NOTCH1_EGF-like"/>
</dbReference>
<dbReference type="GO" id="GO:0005509">
    <property type="term" value="F:calcium ion binding"/>
    <property type="evidence" value="ECO:0007669"/>
    <property type="project" value="InterPro"/>
</dbReference>
<keyword evidence="2" id="KW-0880">Kelch repeat</keyword>
<feature type="chain" id="PRO_5038092784" evidence="18">
    <location>
        <begin position="34"/>
        <end position="3317"/>
    </location>
</feature>
<comment type="subcellular location">
    <subcellularLocation>
        <location evidence="1">Membrane</location>
        <topology evidence="1">Single-pass type I membrane protein</topology>
    </subcellularLocation>
</comment>
<dbReference type="PROSITE" id="PS00022">
    <property type="entry name" value="EGF_1"/>
    <property type="match status" value="3"/>
</dbReference>
<dbReference type="InterPro" id="IPR000152">
    <property type="entry name" value="EGF-type_Asp/Asn_hydroxyl_site"/>
</dbReference>
<keyword evidence="10 15" id="KW-1015">Disulfide bond</keyword>
<dbReference type="Pfam" id="PF24973">
    <property type="entry name" value="EGF_LMN_ATRN"/>
    <property type="match status" value="2"/>
</dbReference>
<keyword evidence="3 14" id="KW-0245">EGF-like domain</keyword>
<dbReference type="CDD" id="cd00041">
    <property type="entry name" value="CUB"/>
    <property type="match status" value="1"/>
</dbReference>
<keyword evidence="22" id="KW-1185">Reference proteome</keyword>
<evidence type="ECO:0000256" key="7">
    <source>
        <dbReference type="ARBA" id="ARBA00022837"/>
    </source>
</evidence>
<dbReference type="PROSITE" id="PS01186">
    <property type="entry name" value="EGF_2"/>
    <property type="match status" value="3"/>
</dbReference>
<comment type="caution">
    <text evidence="14">Lacks conserved residue(s) required for the propagation of feature annotation.</text>
</comment>
<feature type="domain" description="Laminin EGF-like" evidence="21">
    <location>
        <begin position="1617"/>
        <end position="1671"/>
    </location>
</feature>
<dbReference type="SUPFAM" id="SSF50965">
    <property type="entry name" value="Galactose oxidase, central domain"/>
    <property type="match status" value="1"/>
</dbReference>
<keyword evidence="5 18" id="KW-0732">Signal</keyword>
<dbReference type="GeneID" id="108668101"/>
<dbReference type="RefSeq" id="XP_047739847.1">
    <property type="nucleotide sequence ID" value="XM_047883891.1"/>
</dbReference>
<evidence type="ECO:0000256" key="16">
    <source>
        <dbReference type="SAM" id="MobiDB-lite"/>
    </source>
</evidence>
<dbReference type="CDD" id="cd00054">
    <property type="entry name" value="EGF_CA"/>
    <property type="match status" value="1"/>
</dbReference>
<evidence type="ECO:0000256" key="2">
    <source>
        <dbReference type="ARBA" id="ARBA00022441"/>
    </source>
</evidence>
<dbReference type="InterPro" id="IPR001881">
    <property type="entry name" value="EGF-like_Ca-bd_dom"/>
</dbReference>
<gene>
    <name evidence="23" type="primary">LOC108668101</name>
</gene>
<feature type="compositionally biased region" description="Basic and acidic residues" evidence="16">
    <location>
        <begin position="461"/>
        <end position="472"/>
    </location>
</feature>
<dbReference type="OMA" id="GECYCTH"/>
<sequence>MLRLAASAPVLYWGVRVSVLLLCTVLNDSAVLAGHSRPCNRTRVVLSGTYGTFGDGPGDYPQASHCQWLIKAETSNQFITVNFSSLATECSYDHIYVYDGDTFDSPLLGVFSGRNIPEPITGQSGKMLVMLYSDTNYALEGFEAEYFVTDCPLNCSSHGTCQNHKCECEKLYYGSGCELSRCPHDCNADLGQGVCFEPHQLPSHLSSEAFCVCETGYYGESCSLGYKFGSQDQPSLLAGSKDPPKPYVDKVGDKWHWLWSENRAQGHPSFSPRTSYGTAYIPELERVYIFGGYDLNSVLGDLIVYDITNGTWLLVGNEASQKSAQTRQNLRRLAQLLHFNTVFLNDNKVVDTPTAESVETTVVDNHPSTLPLSSYQFSSRRKALEKSHQFMLQVPEGTKAFLKVPATEFEDSVLLRNLTVNNRGVDENPFLEDDRELFDSRDNLLDFHEDAPGGSQSTTEAGRENKHSDVDSKNIPAPKASINEFRKEKHNSGSNRNEFNSNKEKRATFTTKRHFHNGDLDYIDNFSPPNLKYEELKRTRRDRDKFFIESQFSSRIGRRRFRNPRHSPFIISDRDKMFATKEQHYGDVSSTRLLSSKPSNERIWQGDQKVKKHTRRMVPPGSELNQSEQSGQTSDLEEDKVPAARYGHAMTAYKTNFVMYGGKLGNGDTVPEFWLYNTTSNKWSLLTNGSSPNTGSHPPGLMFSTMTFVPPHWMYVFGGNLPHGAFSNAMYRINMMEDKKQWQKVIYRGGNELDARLVGHTTIYHKPSHALFIYGGIRVDIARFSKLSDRLLKFDLSKNFWSELRPSHDMNFRNSNATSHTPLERAFHSAVVAGDYMIVYGGYLHKHKEEETCYDNGVYMYNLACHSWLPQSFTPLALSGLPGGLQGVYGHGAFLLHGRTLVVVGGFHGTVTNAVLAYVLPSHLRPPPATTCTDYTSQDYTSQAVCISGVSGEDSSIDDDGASVDVVVNKSCVWCGENNQCYPRSNNASCTSNMQAASCPGICTLLSTCTACTLSSCTWCPYTRSCHDYEANLCQGIDDPGVTAVIGSVAGVTESNKCGGAASLGLTYALYRRPVDFSRPDVVFINNDSSLVLETREEFRGARNELGNSVGVLVARLHGFILPENPNLTLRLNADVQNATLWIEGEEKQNVDVDFPNAPGPAYEIKIEGRSTGSLKLEWRGGASGSNAAEDVQKKDLRVYRSGKDCSGRRTCLACVMDAACGWCPAGGGKCISNSSPCLGMKDSESEDINNNFFLVLAASECPLCQQHIYCSDCAGDSDCEWLPDAAHCTRRGRFPHSAVTNTSQCPLECHLRQTCTLCLGTTGRCAWCQHTQSCFLFSVYTSVYQYGACRAWLDEDHTNVSVLPSTEPPTSLSQLQRTDGDSPVTLHRDGNDCMKCGAAHTCQECLQTLDCGWCYNKLNPTLGVCVRGDFNAPINGNCSDYIAPIIDGLIDERLMPTHAPDEGVLSTELHSTTFPIFDPNNRTAGYAFTACPDLDECFLQLHKCHERAICTNTEGSYNCTCKQGFEGDGWEKCDRTCNVTCVHGRCSDAPDYVCECHLGWTGVDCSVDCGCHNHSTCSNGIGKCDSCQDNTYGDRCQLCRDKSWGNATTPTGCQVCACNGHGDENLGTCHRNSGQCFCIDNTRGRNCEICARGYYGNPAKGGKCFLECRPRNIVYAATSGNIGAQRYETPLQQHSFAARTSSALLSVDDFSYGSSSLQMKQSSSHSPRTSSAESGSRIDTISNDTETCMWIITPFKSISPPSQDSVGTHVVLFSLEDLHVPCSTSTLLVYDGVPDLVSQDLRWDRRNHVLGSYCTEHSGVFKRSSEDVGTTVVAALSGYLTVLLQRRDPTVGFSSSYKVLSCPDRPGDGRICDGKKPVCSPGSAGAACDEAVCPDNCYASRNYGSCDETYGRCVCQDHITGHNCGINKQPHMVVVEELFEVHKVRSASQQHLQTVLPRFGHSMLSDHRGVLWLFGGYSLSRGPLNDVVQFDTKTSEWVEVTVTVQPGHQPPPHRYFHSAAYVPSARAMFIYGGLSQQRYLGDLWSFSVDHEGWTLLSVPPSASRFNGDSSDSVLPPPVAGHSLTYCNDGEKEVLILIGGVSDVYGFLDVVWEYRVDTGVWSVLQTTGTAPLGIFGHSTVYHPKDRVFYVYGGYTYNVDKVTLLGELYAFHYPTKVWSVLPPDKKINSNPSSRPAPRVFHTAVTSSDYLLIIGGYVEEPRDSHQTLIVYSYECNMWIPLNQYLITLVGPHIPPLLGLASAAYEGTAYIYGGYDGVSHGSLMSIHVPEDLCTLNANETQCRDRIGCANCVVYSEYGLNSSLCYSNNRNKHQPNECFGPMGGVVPGKVCDASFLQKDCYQYTSCAACVAQYPAVPGSKSKCKWCHHCNKTKCIPRDNNCVTENACEKGSNKADLNDTRVVENADQCPEKSCAASDCTKCNDLKHCIWTRQVMRSHATFTLNFKPVYDWNCVDNSILNHSSFVVEATPPQSCPIRCHAHTSCNDCLKSHGSEGGWQSCYWSESLKSCMSPSYVPIRCLGGRCGFLLQKPPCPSLCASYSTCSSCLEHPQCGWCALNTSVGGLGICHEGGLDSPDSKACNDLDYNPFLMNSSVIILHDLSPGGALPDVSWNYLKCPAEDECRSGHHNCHPRTQECVDEPEGFSCRCASGYSTSDDGTCVPVCEEGCVSGVCVEPNNCTCNFGYVGFNCSIKCKCNGHSDCRGPDRLTDCIKCHNNTEGDQCERCINFFVGDPTKGEACVSCFVYCNQHTNECYPVGREPSASASPMIPVADSPRHGGSGKAICYNCANNTWGERCETCLDGFFRGSSDYQDACRPCECNGHSKYCDKIWGDNCKCTNNTASPCSGKAKDRPSGKDEDKDCQKKQCTKCKDAYVGTPSGGHHCYFQMLVEKEYCLDPESQARCDGEPRTLLHSGKTVFFGVQPKFMNVNIRLVLDITKGRVKVYFSSEDNAFLVKLNETSWQHEVEIDRNYRIKQDRPTYMAVTKAQNRNYIGNGLGMHDIINVASSLTKDPSVSVISSSQKKLPVNNSTIYPEYRLLERKANGLKTFITVEDPTDILIVYNVSNRLVITLPQNGHDLRSARFYIIVVGMGEDGEDSEGSIYFRQDQPRIDLFVFFSVFFSCFFLFLAVCVVVWKIKQGFDVRRARRRHVVEMLHMARRPFAVTTLVLQDSEPLSGKDVGEAAPPDAASPWSPGRRKKGFGKKDSLQQVALQQHQQLQQRSNNTTSDWEVGPVAIEPTDDGIAAVVTVVVQLPGFGEADEGVPDRAPTHRLALGSALCQVSRIYPPASKQFHIRRRASHGAS</sequence>
<dbReference type="Pfam" id="PF00053">
    <property type="entry name" value="EGF_laminin"/>
    <property type="match status" value="2"/>
</dbReference>
<dbReference type="SMART" id="SM00042">
    <property type="entry name" value="CUB"/>
    <property type="match status" value="1"/>
</dbReference>
<dbReference type="Pfam" id="PF12947">
    <property type="entry name" value="EGF_3"/>
    <property type="match status" value="1"/>
</dbReference>
<evidence type="ECO:0000256" key="1">
    <source>
        <dbReference type="ARBA" id="ARBA00004479"/>
    </source>
</evidence>
<protein>
    <submittedName>
        <fullName evidence="23">Multiple epidermal growth factor-like domains protein 8</fullName>
    </submittedName>
</protein>
<dbReference type="CDD" id="cd00055">
    <property type="entry name" value="EGF_Lam"/>
    <property type="match status" value="3"/>
</dbReference>
<dbReference type="InterPro" id="IPR056863">
    <property type="entry name" value="LMN_ATRN_NET-like_EGF"/>
</dbReference>
<dbReference type="Proteomes" id="UP000694843">
    <property type="component" value="Unplaced"/>
</dbReference>
<evidence type="ECO:0000256" key="14">
    <source>
        <dbReference type="PROSITE-ProRule" id="PRU00076"/>
    </source>
</evidence>
<dbReference type="PROSITE" id="PS50027">
    <property type="entry name" value="EGF_LAM_2"/>
    <property type="match status" value="2"/>
</dbReference>
<keyword evidence="9 17" id="KW-0472">Membrane</keyword>
<dbReference type="SMART" id="SM00180">
    <property type="entry name" value="EGF_Lam"/>
    <property type="match status" value="4"/>
</dbReference>
<dbReference type="SMART" id="SM00181">
    <property type="entry name" value="EGF"/>
    <property type="match status" value="9"/>
</dbReference>
<keyword evidence="7" id="KW-0106">Calcium</keyword>
<keyword evidence="11" id="KW-0325">Glycoprotein</keyword>
<dbReference type="InterPro" id="IPR016201">
    <property type="entry name" value="PSI"/>
</dbReference>
<dbReference type="InterPro" id="IPR035914">
    <property type="entry name" value="Sperma_CUB_dom_sf"/>
</dbReference>
<dbReference type="SMART" id="SM00179">
    <property type="entry name" value="EGF_CA"/>
    <property type="match status" value="3"/>
</dbReference>
<dbReference type="PROSITE" id="PS01180">
    <property type="entry name" value="CUB"/>
    <property type="match status" value="1"/>
</dbReference>
<feature type="region of interest" description="Disordered" evidence="16">
    <location>
        <begin position="606"/>
        <end position="639"/>
    </location>
</feature>
<dbReference type="GO" id="GO:0048513">
    <property type="term" value="P:animal organ development"/>
    <property type="evidence" value="ECO:0007669"/>
    <property type="project" value="UniProtKB-ARBA"/>
</dbReference>
<dbReference type="InterPro" id="IPR002049">
    <property type="entry name" value="LE_dom"/>
</dbReference>
<evidence type="ECO:0000256" key="15">
    <source>
        <dbReference type="PROSITE-ProRule" id="PRU00460"/>
    </source>
</evidence>
<keyword evidence="4 17" id="KW-0812">Transmembrane</keyword>
<evidence type="ECO:0000259" key="19">
    <source>
        <dbReference type="PROSITE" id="PS01180"/>
    </source>
</evidence>
<dbReference type="InterPro" id="IPR056737">
    <property type="entry name" value="Beta-prop_ATRN-MKLN-like"/>
</dbReference>
<dbReference type="PROSITE" id="PS50026">
    <property type="entry name" value="EGF_3"/>
    <property type="match status" value="1"/>
</dbReference>
<feature type="compositionally biased region" description="Polar residues" evidence="16">
    <location>
        <begin position="1728"/>
        <end position="1740"/>
    </location>
</feature>
<dbReference type="Gene3D" id="2.120.10.80">
    <property type="entry name" value="Kelch-type beta propeller"/>
    <property type="match status" value="5"/>
</dbReference>
<dbReference type="Gene3D" id="2.60.120.290">
    <property type="entry name" value="Spermadhesin, CUB domain"/>
    <property type="match status" value="1"/>
</dbReference>
<dbReference type="PROSITE" id="PS00010">
    <property type="entry name" value="ASX_HYDROXYL"/>
    <property type="match status" value="1"/>
</dbReference>
<feature type="domain" description="CUB" evidence="19">
    <location>
        <begin position="39"/>
        <end position="149"/>
    </location>
</feature>
<dbReference type="Pfam" id="PF00431">
    <property type="entry name" value="CUB"/>
    <property type="match status" value="1"/>
</dbReference>
<feature type="disulfide bond" evidence="15">
    <location>
        <begin position="1600"/>
        <end position="1614"/>
    </location>
</feature>
<dbReference type="InterPro" id="IPR024731">
    <property type="entry name" value="NELL2-like_EGF"/>
</dbReference>
<evidence type="ECO:0000256" key="3">
    <source>
        <dbReference type="ARBA" id="ARBA00022536"/>
    </source>
</evidence>
<dbReference type="PANTHER" id="PTHR46093:SF16">
    <property type="entry name" value="MULTIPLE EGF-LIKE-DOMAINS 8"/>
    <property type="match status" value="1"/>
</dbReference>
<dbReference type="SMART" id="SM00423">
    <property type="entry name" value="PSI"/>
    <property type="match status" value="9"/>
</dbReference>
<evidence type="ECO:0000256" key="6">
    <source>
        <dbReference type="ARBA" id="ARBA00022737"/>
    </source>
</evidence>
<dbReference type="PANTHER" id="PTHR46093">
    <property type="entry name" value="ACYL-COA-BINDING DOMAIN-CONTAINING PROTEIN 5"/>
    <property type="match status" value="1"/>
</dbReference>
<keyword evidence="6" id="KW-0677">Repeat</keyword>
<evidence type="ECO:0000256" key="9">
    <source>
        <dbReference type="ARBA" id="ARBA00023136"/>
    </source>
</evidence>
<evidence type="ECO:0000256" key="18">
    <source>
        <dbReference type="SAM" id="SignalP"/>
    </source>
</evidence>
<dbReference type="PROSITE" id="PS01248">
    <property type="entry name" value="EGF_LAM_1"/>
    <property type="match status" value="1"/>
</dbReference>
<name>A0A979FTB0_HYAAZ</name>
<dbReference type="InterPro" id="IPR000742">
    <property type="entry name" value="EGF"/>
</dbReference>
<feature type="compositionally biased region" description="Polar residues" evidence="16">
    <location>
        <begin position="623"/>
        <end position="634"/>
    </location>
</feature>
<dbReference type="FunFam" id="2.10.25.10:FF:000202">
    <property type="entry name" value="Multiple epidermal growth factor-like domains 8"/>
    <property type="match status" value="1"/>
</dbReference>
<dbReference type="SUPFAM" id="SSF117281">
    <property type="entry name" value="Kelch motif"/>
    <property type="match status" value="2"/>
</dbReference>
<feature type="region of interest" description="Disordered" evidence="16">
    <location>
        <begin position="1719"/>
        <end position="1740"/>
    </location>
</feature>
<dbReference type="OrthoDB" id="263283at2759"/>
<keyword evidence="8 17" id="KW-1133">Transmembrane helix</keyword>
<feature type="disulfide bond" evidence="15">
    <location>
        <begin position="1588"/>
        <end position="1597"/>
    </location>
</feature>
<organism evidence="22 23">
    <name type="scientific">Hyalella azteca</name>
    <name type="common">Amphipod</name>
    <dbReference type="NCBI Taxonomy" id="294128"/>
    <lineage>
        <taxon>Eukaryota</taxon>
        <taxon>Metazoa</taxon>
        <taxon>Ecdysozoa</taxon>
        <taxon>Arthropoda</taxon>
        <taxon>Crustacea</taxon>
        <taxon>Multicrustacea</taxon>
        <taxon>Malacostraca</taxon>
        <taxon>Eumalacostraca</taxon>
        <taxon>Peracarida</taxon>
        <taxon>Amphipoda</taxon>
        <taxon>Senticaudata</taxon>
        <taxon>Talitrida</taxon>
        <taxon>Talitroidea</taxon>
        <taxon>Hyalellidae</taxon>
        <taxon>Hyalella</taxon>
    </lineage>
</organism>
<proteinExistence type="predicted"/>
<dbReference type="GO" id="GO:0048731">
    <property type="term" value="P:system development"/>
    <property type="evidence" value="ECO:0007669"/>
    <property type="project" value="UniProtKB-ARBA"/>
</dbReference>
<evidence type="ECO:0000256" key="10">
    <source>
        <dbReference type="ARBA" id="ARBA00023157"/>
    </source>
</evidence>
<evidence type="ECO:0000256" key="4">
    <source>
        <dbReference type="ARBA" id="ARBA00022692"/>
    </source>
</evidence>
<dbReference type="CTD" id="1954"/>
<evidence type="ECO:0000256" key="11">
    <source>
        <dbReference type="ARBA" id="ARBA00023180"/>
    </source>
</evidence>
<feature type="region of interest" description="Disordered" evidence="16">
    <location>
        <begin position="3189"/>
        <end position="3215"/>
    </location>
</feature>
<dbReference type="InterPro" id="IPR018097">
    <property type="entry name" value="EGF_Ca-bd_CS"/>
</dbReference>
<dbReference type="Pfam" id="PF24981">
    <property type="entry name" value="Beta-prop_ATRN-LZTR1"/>
    <property type="match status" value="2"/>
</dbReference>
<evidence type="ECO:0000259" key="20">
    <source>
        <dbReference type="PROSITE" id="PS50026"/>
    </source>
</evidence>
<accession>A0A979FTB0</accession>
<evidence type="ECO:0000313" key="22">
    <source>
        <dbReference type="Proteomes" id="UP000694843"/>
    </source>
</evidence>